<dbReference type="GO" id="GO:0016024">
    <property type="term" value="P:CDP-diacylglycerol biosynthetic process"/>
    <property type="evidence" value="ECO:0007669"/>
    <property type="project" value="UniProtKB-UniRule"/>
</dbReference>
<dbReference type="InterPro" id="IPR028354">
    <property type="entry name" value="GPAT_PlsB"/>
</dbReference>
<dbReference type="GO" id="GO:0004366">
    <property type="term" value="F:glycerol-3-phosphate O-acyltransferase activity"/>
    <property type="evidence" value="ECO:0007669"/>
    <property type="project" value="UniProtKB-UniRule"/>
</dbReference>
<proteinExistence type="inferred from homology"/>
<comment type="pathway">
    <text evidence="2 15">Phospholipid metabolism; CDP-diacylglycerol biosynthesis; CDP-diacylglycerol from sn-glycerol 3-phosphate: step 1/3.</text>
</comment>
<name>A0A1I0CNS3_THASX</name>
<keyword evidence="18" id="KW-1185">Reference proteome</keyword>
<sequence>MSLLKALQYFLLKYPLKLLVRSKIVPDDVATSRTIDTTRPIFYIVRHQSASDLLTLQKACRAVHLPDPLSPVVIGDKTFDRTLCLENPSPVLPFFKKTKTTAIAQGLELLQAHEQDESLDAQLVPVNLNWGRVPTKEKNDANVGTVIADQESPSWLRKFFIVLFLGRHNFVRFSQAVQLRYMADKHGSDEETAHKLVRVARFHFHRQTVAATGPRLMHRNQMFNNLLANPAVKKIIEDEARSKGVTEESVKKKALEMMDEIAGDYRDSMIRFGERVLAKLWNRLYDDIEVTNAQRVREVAQEGHEIIYVPCHRSHMDYLLLTYVIYHEGLVTPRIAAGINLNFWPAGPIFRKAGAFFIRRSFKGNRLYSTIFREYLGLLFERGYSVKYYTEGGRSRTGRLLQPKTGMLAMTIQSLLRGVDRPLTLVPVYLGYEHVMEVGTYHKELSGSQKKNESVFGVLKAIKSLRNYGKGYVNFGEPINLNQFLNDNVEDWKSAIDPIDPQKPNWLTPTVNKLANNVMTSINQATAVSGNALVAMVLHQAQNKALPKVELEAQLDFFLETLNKAPYSKQIVFPQQSGRDLLAHVIKLNKVSVTQDSFGDIVSLDEKASLEMGYYRNNIVQVYLLPSLVTRVLLRNSKIAETELIEQVQALMALIKPDLFLWQQDKDVSKQVKQTLAWYEELGVAKHTKAGFWSLVGANAYVTQTRAMAEVCDETLQRLAIIINLMGRLSPVAKSNFEENVVSIAKRLSVLNDINAPEFIDKKAQAVLISHMRELGLIAQNDEGKLITTESLGHLKTIVNNLIDIEVLQSIAR</sequence>
<dbReference type="PANTHER" id="PTHR12563:SF17">
    <property type="entry name" value="DIHYDROXYACETONE PHOSPHATE ACYLTRANSFERASE"/>
    <property type="match status" value="1"/>
</dbReference>
<dbReference type="Pfam" id="PF01553">
    <property type="entry name" value="Acyltransferase"/>
    <property type="match status" value="1"/>
</dbReference>
<comment type="catalytic activity">
    <reaction evidence="14 15">
        <text>sn-glycerol 3-phosphate + an acyl-CoA = a 1-acyl-sn-glycero-3-phosphate + CoA</text>
        <dbReference type="Rhea" id="RHEA:15325"/>
        <dbReference type="ChEBI" id="CHEBI:57287"/>
        <dbReference type="ChEBI" id="CHEBI:57597"/>
        <dbReference type="ChEBI" id="CHEBI:57970"/>
        <dbReference type="ChEBI" id="CHEBI:58342"/>
        <dbReference type="EC" id="2.3.1.15"/>
    </reaction>
</comment>
<evidence type="ECO:0000256" key="15">
    <source>
        <dbReference type="HAMAP-Rule" id="MF_00393"/>
    </source>
</evidence>
<evidence type="ECO:0000256" key="9">
    <source>
        <dbReference type="ARBA" id="ARBA00022679"/>
    </source>
</evidence>
<reference evidence="17 18" key="1">
    <citation type="submission" date="2016-10" db="EMBL/GenBank/DDBJ databases">
        <authorList>
            <person name="de Groot N.N."/>
        </authorList>
    </citation>
    <scope>NUCLEOTIDE SEQUENCE [LARGE SCALE GENOMIC DNA]</scope>
    <source>
        <strain evidence="17 18">DSM 19706</strain>
    </source>
</reference>
<evidence type="ECO:0000256" key="1">
    <source>
        <dbReference type="ARBA" id="ARBA00004413"/>
    </source>
</evidence>
<dbReference type="UniPathway" id="UPA00557">
    <property type="reaction ID" value="UER00612"/>
</dbReference>
<dbReference type="PANTHER" id="PTHR12563">
    <property type="entry name" value="GLYCEROL-3-PHOSPHATE ACYLTRANSFERASE"/>
    <property type="match status" value="1"/>
</dbReference>
<dbReference type="EC" id="2.3.1.15" evidence="5 15"/>
<keyword evidence="9 15" id="KW-0808">Transferase</keyword>
<dbReference type="OrthoDB" id="335193at2"/>
<feature type="short sequence motif" description="HXXXXD motif" evidence="15">
    <location>
        <begin position="311"/>
        <end position="316"/>
    </location>
</feature>
<evidence type="ECO:0000256" key="14">
    <source>
        <dbReference type="ARBA" id="ARBA00048427"/>
    </source>
</evidence>
<dbReference type="InterPro" id="IPR041728">
    <property type="entry name" value="GPAT/DHAPAT_LPLAT"/>
</dbReference>
<dbReference type="PIRSF" id="PIRSF500064">
    <property type="entry name" value="GPAT"/>
    <property type="match status" value="1"/>
</dbReference>
<dbReference type="EMBL" id="FOHK01000005">
    <property type="protein sequence ID" value="SET21142.1"/>
    <property type="molecule type" value="Genomic_DNA"/>
</dbReference>
<keyword evidence="8 15" id="KW-0444">Lipid biosynthesis</keyword>
<dbReference type="Pfam" id="PF19277">
    <property type="entry name" value="GPAT_C"/>
    <property type="match status" value="1"/>
</dbReference>
<dbReference type="SMART" id="SM00563">
    <property type="entry name" value="PlsC"/>
    <property type="match status" value="1"/>
</dbReference>
<gene>
    <name evidence="15" type="primary">plsB</name>
    <name evidence="17" type="ORF">SAMN05660429_01265</name>
</gene>
<accession>A0A1I0CNS3</accession>
<evidence type="ECO:0000313" key="18">
    <source>
        <dbReference type="Proteomes" id="UP000199308"/>
    </source>
</evidence>
<evidence type="ECO:0000256" key="3">
    <source>
        <dbReference type="ARBA" id="ARBA00005189"/>
    </source>
</evidence>
<evidence type="ECO:0000313" key="17">
    <source>
        <dbReference type="EMBL" id="SET21142.1"/>
    </source>
</evidence>
<organism evidence="17 18">
    <name type="scientific">Thalassotalea agarivorans</name>
    <name type="common">Thalassomonas agarivorans</name>
    <dbReference type="NCBI Taxonomy" id="349064"/>
    <lineage>
        <taxon>Bacteria</taxon>
        <taxon>Pseudomonadati</taxon>
        <taxon>Pseudomonadota</taxon>
        <taxon>Gammaproteobacteria</taxon>
        <taxon>Alteromonadales</taxon>
        <taxon>Colwelliaceae</taxon>
        <taxon>Thalassotalea</taxon>
    </lineage>
</organism>
<keyword evidence="15" id="KW-0443">Lipid metabolism</keyword>
<evidence type="ECO:0000256" key="8">
    <source>
        <dbReference type="ARBA" id="ARBA00022516"/>
    </source>
</evidence>
<comment type="domain">
    <text evidence="15">The HXXXXD motif is essential for acyltransferase activity and may constitute the binding site for the phosphate moiety of the glycerol-3-phosphate.</text>
</comment>
<dbReference type="InterPro" id="IPR002123">
    <property type="entry name" value="Plipid/glycerol_acylTrfase"/>
</dbReference>
<dbReference type="NCBIfam" id="NF003441">
    <property type="entry name" value="PRK04974.1"/>
    <property type="match status" value="1"/>
</dbReference>
<dbReference type="Proteomes" id="UP000199308">
    <property type="component" value="Unassembled WGS sequence"/>
</dbReference>
<dbReference type="HAMAP" id="MF_00393">
    <property type="entry name" value="Glyc3P_acyltrans"/>
    <property type="match status" value="1"/>
</dbReference>
<dbReference type="SUPFAM" id="SSF69593">
    <property type="entry name" value="Glycerol-3-phosphate (1)-acyltransferase"/>
    <property type="match status" value="1"/>
</dbReference>
<evidence type="ECO:0000259" key="16">
    <source>
        <dbReference type="SMART" id="SM00563"/>
    </source>
</evidence>
<dbReference type="RefSeq" id="WP_093328575.1">
    <property type="nucleotide sequence ID" value="NZ_AP027363.1"/>
</dbReference>
<dbReference type="InterPro" id="IPR022284">
    <property type="entry name" value="GPAT/DHAPAT"/>
</dbReference>
<keyword evidence="10 15" id="KW-0472">Membrane</keyword>
<dbReference type="NCBIfam" id="TIGR03703">
    <property type="entry name" value="plsB"/>
    <property type="match status" value="1"/>
</dbReference>
<dbReference type="CDD" id="cd07993">
    <property type="entry name" value="LPLAT_DHAPAT-like"/>
    <property type="match status" value="1"/>
</dbReference>
<dbReference type="InterPro" id="IPR045520">
    <property type="entry name" value="GPAT/DHAPAT_C"/>
</dbReference>
<comment type="pathway">
    <text evidence="3">Lipid metabolism.</text>
</comment>
<keyword evidence="13 15" id="KW-0012">Acyltransferase</keyword>
<evidence type="ECO:0000256" key="6">
    <source>
        <dbReference type="ARBA" id="ARBA00013432"/>
    </source>
</evidence>
<evidence type="ECO:0000256" key="2">
    <source>
        <dbReference type="ARBA" id="ARBA00004765"/>
    </source>
</evidence>
<evidence type="ECO:0000256" key="5">
    <source>
        <dbReference type="ARBA" id="ARBA00013113"/>
    </source>
</evidence>
<evidence type="ECO:0000256" key="12">
    <source>
        <dbReference type="ARBA" id="ARBA00023264"/>
    </source>
</evidence>
<dbReference type="AlphaFoldDB" id="A0A1I0CNS3"/>
<keyword evidence="11 15" id="KW-0594">Phospholipid biosynthesis</keyword>
<feature type="domain" description="Phospholipid/glycerol acyltransferase" evidence="16">
    <location>
        <begin position="306"/>
        <end position="433"/>
    </location>
</feature>
<evidence type="ECO:0000256" key="7">
    <source>
        <dbReference type="ARBA" id="ARBA00022475"/>
    </source>
</evidence>
<evidence type="ECO:0000256" key="4">
    <source>
        <dbReference type="ARBA" id="ARBA00007937"/>
    </source>
</evidence>
<dbReference type="STRING" id="349064.SAMN05660429_01265"/>
<evidence type="ECO:0000256" key="11">
    <source>
        <dbReference type="ARBA" id="ARBA00023209"/>
    </source>
</evidence>
<dbReference type="PIRSF" id="PIRSF000437">
    <property type="entry name" value="GPAT_DHAPAT"/>
    <property type="match status" value="1"/>
</dbReference>
<dbReference type="GO" id="GO:0005886">
    <property type="term" value="C:plasma membrane"/>
    <property type="evidence" value="ECO:0007669"/>
    <property type="project" value="UniProtKB-SubCell"/>
</dbReference>
<evidence type="ECO:0000256" key="10">
    <source>
        <dbReference type="ARBA" id="ARBA00023136"/>
    </source>
</evidence>
<evidence type="ECO:0000256" key="13">
    <source>
        <dbReference type="ARBA" id="ARBA00023315"/>
    </source>
</evidence>
<keyword evidence="7 15" id="KW-1003">Cell membrane</keyword>
<comment type="subcellular location">
    <subcellularLocation>
        <location evidence="1 15">Cell membrane</location>
        <topology evidence="1 15">Peripheral membrane protein</topology>
        <orientation evidence="1 15">Cytoplasmic side</orientation>
    </subcellularLocation>
</comment>
<protein>
    <recommendedName>
        <fullName evidence="6 15">Glycerol-3-phosphate acyltransferase</fullName>
        <shortName evidence="15">GPAT</shortName>
        <ecNumber evidence="5 15">2.3.1.15</ecNumber>
    </recommendedName>
</protein>
<keyword evidence="12 15" id="KW-1208">Phospholipid metabolism</keyword>
<comment type="similarity">
    <text evidence="4 15">Belongs to the GPAT/DAPAT family.</text>
</comment>
<dbReference type="GO" id="GO:0006631">
    <property type="term" value="P:fatty acid metabolic process"/>
    <property type="evidence" value="ECO:0007669"/>
    <property type="project" value="TreeGrafter"/>
</dbReference>